<dbReference type="AlphaFoldDB" id="A0A4U1C4A7"/>
<organism evidence="2 3">
    <name type="scientific">Pedobacter cryophilus</name>
    <dbReference type="NCBI Taxonomy" id="2571271"/>
    <lineage>
        <taxon>Bacteria</taxon>
        <taxon>Pseudomonadati</taxon>
        <taxon>Bacteroidota</taxon>
        <taxon>Sphingobacteriia</taxon>
        <taxon>Sphingobacteriales</taxon>
        <taxon>Sphingobacteriaceae</taxon>
        <taxon>Pedobacter</taxon>
    </lineage>
</organism>
<sequence length="220" mass="25153">MKNLFLPFTDSIDVHSDIEEVAALMDTFPKNYINHQPWPEFTSKSQTRFAIAHSGNALFLKYYVCDDVIKVAMHQTNDQVHKDNCVEFFVAFASEKEYYNIELNCLGVCLMAYGNGRSNRKNLSEEIINKIQRSIIIKSAPANSPTNFEWQITLVIPIEVFQFNNFESFAGQNGYGNFFKCGDDLPEPHFFAWNMIKAPSPDFHLPEFFGAIEFGGANHL</sequence>
<name>A0A4U1C4A7_9SPHI</name>
<dbReference type="EMBL" id="SWBP01000001">
    <property type="protein sequence ID" value="TKC00203.1"/>
    <property type="molecule type" value="Genomic_DNA"/>
</dbReference>
<dbReference type="OrthoDB" id="9801646at2"/>
<dbReference type="RefSeq" id="WP_136824414.1">
    <property type="nucleotide sequence ID" value="NZ_SWBP01000001.1"/>
</dbReference>
<dbReference type="Pfam" id="PF16011">
    <property type="entry name" value="CBM9_2"/>
    <property type="match status" value="1"/>
</dbReference>
<dbReference type="GO" id="GO:0030246">
    <property type="term" value="F:carbohydrate binding"/>
    <property type="evidence" value="ECO:0007669"/>
    <property type="project" value="InterPro"/>
</dbReference>
<comment type="caution">
    <text evidence="2">The sequence shown here is derived from an EMBL/GenBank/DDBJ whole genome shotgun (WGS) entry which is preliminary data.</text>
</comment>
<keyword evidence="3" id="KW-1185">Reference proteome</keyword>
<dbReference type="Proteomes" id="UP000308181">
    <property type="component" value="Unassembled WGS sequence"/>
</dbReference>
<gene>
    <name evidence="2" type="ORF">FA046_00545</name>
</gene>
<evidence type="ECO:0000313" key="2">
    <source>
        <dbReference type="EMBL" id="TKC00203.1"/>
    </source>
</evidence>
<evidence type="ECO:0000313" key="3">
    <source>
        <dbReference type="Proteomes" id="UP000308181"/>
    </source>
</evidence>
<feature type="domain" description="Carbohydrate-binding" evidence="1">
    <location>
        <begin position="28"/>
        <end position="214"/>
    </location>
</feature>
<dbReference type="GO" id="GO:0004553">
    <property type="term" value="F:hydrolase activity, hydrolyzing O-glycosyl compounds"/>
    <property type="evidence" value="ECO:0007669"/>
    <property type="project" value="InterPro"/>
</dbReference>
<reference evidence="2 3" key="1">
    <citation type="submission" date="2019-04" db="EMBL/GenBank/DDBJ databases">
        <title>Pedobacter sp. AR-3-17 sp. nov., isolated from Arctic soil.</title>
        <authorList>
            <person name="Dahal R.H."/>
            <person name="Kim D.-U."/>
        </authorList>
    </citation>
    <scope>NUCLEOTIDE SEQUENCE [LARGE SCALE GENOMIC DNA]</scope>
    <source>
        <strain evidence="2 3">AR-3-17</strain>
    </source>
</reference>
<protein>
    <recommendedName>
        <fullName evidence="1">Carbohydrate-binding domain-containing protein</fullName>
    </recommendedName>
</protein>
<accession>A0A4U1C4A7</accession>
<dbReference type="Gene3D" id="2.60.40.1190">
    <property type="match status" value="1"/>
</dbReference>
<evidence type="ECO:0000259" key="1">
    <source>
        <dbReference type="Pfam" id="PF16011"/>
    </source>
</evidence>
<proteinExistence type="predicted"/>
<dbReference type="SUPFAM" id="SSF49344">
    <property type="entry name" value="CBD9-like"/>
    <property type="match status" value="1"/>
</dbReference>
<dbReference type="InterPro" id="IPR010502">
    <property type="entry name" value="Carb-bd_dom_fam9"/>
</dbReference>
<dbReference type="GO" id="GO:0016052">
    <property type="term" value="P:carbohydrate catabolic process"/>
    <property type="evidence" value="ECO:0007669"/>
    <property type="project" value="InterPro"/>
</dbReference>
<dbReference type="CDD" id="cd09620">
    <property type="entry name" value="CBM9_like_3"/>
    <property type="match status" value="1"/>
</dbReference>